<evidence type="ECO:0008006" key="3">
    <source>
        <dbReference type="Google" id="ProtNLM"/>
    </source>
</evidence>
<gene>
    <name evidence="1" type="ORF">BDI24065_06279</name>
</gene>
<organism evidence="1 2">
    <name type="scientific">Burkholderia diffusa</name>
    <dbReference type="NCBI Taxonomy" id="488732"/>
    <lineage>
        <taxon>Bacteria</taxon>
        <taxon>Pseudomonadati</taxon>
        <taxon>Pseudomonadota</taxon>
        <taxon>Betaproteobacteria</taxon>
        <taxon>Burkholderiales</taxon>
        <taxon>Burkholderiaceae</taxon>
        <taxon>Burkholderia</taxon>
        <taxon>Burkholderia cepacia complex</taxon>
    </lineage>
</organism>
<keyword evidence="2" id="KW-1185">Reference proteome</keyword>
<dbReference type="AlphaFoldDB" id="A0A6P2R2A8"/>
<name>A0A6P2R2A8_9BURK</name>
<proteinExistence type="predicted"/>
<evidence type="ECO:0000313" key="2">
    <source>
        <dbReference type="Proteomes" id="UP000494125"/>
    </source>
</evidence>
<sequence>MRTAAYIVALISVLAYGCNQHQASDDAKESQLAAARAANEEIQMAIAASKCGDSGEPQGLCTHLKRAQADVDNTIYRINGGQE</sequence>
<dbReference type="Proteomes" id="UP000494125">
    <property type="component" value="Unassembled WGS sequence"/>
</dbReference>
<dbReference type="PROSITE" id="PS51257">
    <property type="entry name" value="PROKAR_LIPOPROTEIN"/>
    <property type="match status" value="1"/>
</dbReference>
<dbReference type="EMBL" id="CABVPN010000053">
    <property type="protein sequence ID" value="VWC29048.1"/>
    <property type="molecule type" value="Genomic_DNA"/>
</dbReference>
<reference evidence="1 2" key="1">
    <citation type="submission" date="2019-09" db="EMBL/GenBank/DDBJ databases">
        <authorList>
            <person name="Depoorter E."/>
        </authorList>
    </citation>
    <scope>NUCLEOTIDE SEQUENCE [LARGE SCALE GENOMIC DNA]</scope>
    <source>
        <strain evidence="1">LMG 24065</strain>
    </source>
</reference>
<evidence type="ECO:0000313" key="1">
    <source>
        <dbReference type="EMBL" id="VWC29048.1"/>
    </source>
</evidence>
<accession>A0A6P2R2A8</accession>
<protein>
    <recommendedName>
        <fullName evidence="3">Lipoprotein</fullName>
    </recommendedName>
</protein>